<comment type="caution">
    <text evidence="8">The sequence shown here is derived from an EMBL/GenBank/DDBJ whole genome shotgun (WGS) entry which is preliminary data.</text>
</comment>
<dbReference type="GO" id="GO:0006508">
    <property type="term" value="P:proteolysis"/>
    <property type="evidence" value="ECO:0007669"/>
    <property type="project" value="UniProtKB-KW"/>
</dbReference>
<dbReference type="EC" id="3.4.21.-" evidence="6"/>
<dbReference type="AlphaFoldDB" id="A0AAD9LYB9"/>
<evidence type="ECO:0000256" key="6">
    <source>
        <dbReference type="RuleBase" id="RU004296"/>
    </source>
</evidence>
<keyword evidence="9" id="KW-1185">Reference proteome</keyword>
<dbReference type="GO" id="GO:0004252">
    <property type="term" value="F:serine-type endopeptidase activity"/>
    <property type="evidence" value="ECO:0007669"/>
    <property type="project" value="InterPro"/>
</dbReference>
<protein>
    <recommendedName>
        <fullName evidence="6">Serine protease</fullName>
        <ecNumber evidence="6">3.4.21.-</ecNumber>
    </recommendedName>
</protein>
<feature type="signal peptide" evidence="6">
    <location>
        <begin position="1"/>
        <end position="21"/>
    </location>
</feature>
<keyword evidence="4 6" id="KW-0378">Hydrolase</keyword>
<dbReference type="InterPro" id="IPR008256">
    <property type="entry name" value="Peptidase_S1B"/>
</dbReference>
<evidence type="ECO:0000259" key="7">
    <source>
        <dbReference type="Pfam" id="PF00089"/>
    </source>
</evidence>
<accession>A0AAD9LYB9</accession>
<gene>
    <name evidence="8" type="ORF">LX32DRAFT_696363</name>
</gene>
<dbReference type="Pfam" id="PF00089">
    <property type="entry name" value="Trypsin"/>
    <property type="match status" value="1"/>
</dbReference>
<dbReference type="SUPFAM" id="SSF50494">
    <property type="entry name" value="Trypsin-like serine proteases"/>
    <property type="match status" value="1"/>
</dbReference>
<dbReference type="EMBL" id="MU842937">
    <property type="protein sequence ID" value="KAK2025422.1"/>
    <property type="molecule type" value="Genomic_DNA"/>
</dbReference>
<evidence type="ECO:0000313" key="9">
    <source>
        <dbReference type="Proteomes" id="UP001232148"/>
    </source>
</evidence>
<keyword evidence="2 6" id="KW-0645">Protease</keyword>
<proteinExistence type="inferred from homology"/>
<dbReference type="InterPro" id="IPR009003">
    <property type="entry name" value="Peptidase_S1_PA"/>
</dbReference>
<feature type="domain" description="Peptidase S1" evidence="7">
    <location>
        <begin position="115"/>
        <end position="300"/>
    </location>
</feature>
<evidence type="ECO:0000313" key="8">
    <source>
        <dbReference type="EMBL" id="KAK2025422.1"/>
    </source>
</evidence>
<evidence type="ECO:0000256" key="5">
    <source>
        <dbReference type="ARBA" id="ARBA00022825"/>
    </source>
</evidence>
<dbReference type="Gene3D" id="2.40.10.10">
    <property type="entry name" value="Trypsin-like serine proteases"/>
    <property type="match status" value="2"/>
</dbReference>
<dbReference type="Proteomes" id="UP001232148">
    <property type="component" value="Unassembled WGS sequence"/>
</dbReference>
<evidence type="ECO:0000256" key="4">
    <source>
        <dbReference type="ARBA" id="ARBA00022801"/>
    </source>
</evidence>
<reference evidence="8" key="1">
    <citation type="submission" date="2021-06" db="EMBL/GenBank/DDBJ databases">
        <title>Comparative genomics, transcriptomics and evolutionary studies reveal genomic signatures of adaptation to plant cell wall in hemibiotrophic fungi.</title>
        <authorList>
            <consortium name="DOE Joint Genome Institute"/>
            <person name="Baroncelli R."/>
            <person name="Diaz J.F."/>
            <person name="Benocci T."/>
            <person name="Peng M."/>
            <person name="Battaglia E."/>
            <person name="Haridas S."/>
            <person name="Andreopoulos W."/>
            <person name="Labutti K."/>
            <person name="Pangilinan J."/>
            <person name="Floch G.L."/>
            <person name="Makela M.R."/>
            <person name="Henrissat B."/>
            <person name="Grigoriev I.V."/>
            <person name="Crouch J.A."/>
            <person name="De Vries R.P."/>
            <person name="Sukno S.A."/>
            <person name="Thon M.R."/>
        </authorList>
    </citation>
    <scope>NUCLEOTIDE SEQUENCE</scope>
    <source>
        <strain evidence="8">MAFF235873</strain>
    </source>
</reference>
<dbReference type="InterPro" id="IPR050966">
    <property type="entry name" value="Glutamyl_endopeptidase"/>
</dbReference>
<keyword evidence="5 6" id="KW-0720">Serine protease</keyword>
<comment type="similarity">
    <text evidence="1 6">Belongs to the peptidase S1B family.</text>
</comment>
<evidence type="ECO:0000256" key="3">
    <source>
        <dbReference type="ARBA" id="ARBA00022729"/>
    </source>
</evidence>
<name>A0AAD9LYB9_9PEZI</name>
<dbReference type="PANTHER" id="PTHR15462">
    <property type="entry name" value="SERINE PROTEASE"/>
    <property type="match status" value="1"/>
</dbReference>
<dbReference type="PRINTS" id="PR00839">
    <property type="entry name" value="V8PROTEASE"/>
</dbReference>
<dbReference type="PANTHER" id="PTHR15462:SF8">
    <property type="entry name" value="SERINE PROTEASE"/>
    <property type="match status" value="1"/>
</dbReference>
<sequence length="317" mass="33972">MVRFTVPAAAAVLAFCSQISATPVKARQEELVHPIGFDASFALRVPADAPVPRVQTLRVDELVQNATETPGFTPGGGGGAAAAAAEAGELGRRFIIGADDRRLWNDPNYPFIAVGRLQWSNGVFCSGAMIGPRHFLTARHCHVDGVPGIFAPGYDNGARYGQAQLTNVLFTTGQEPGSPCETKGDWAVYALDQRLGERTGYFGARLPDPGMLDRPQFYHIGYPGDKDGGSRPYRQTDITIHSKPRTFDCDSTGPVWTDADVMGGQSGGPLWELDGNGNRWIWGALSVGVQSSTEGYSGFASGNGMVDGIVYMRNQFP</sequence>
<dbReference type="InterPro" id="IPR001254">
    <property type="entry name" value="Trypsin_dom"/>
</dbReference>
<keyword evidence="3 6" id="KW-0732">Signal</keyword>
<organism evidence="8 9">
    <name type="scientific">Colletotrichum zoysiae</name>
    <dbReference type="NCBI Taxonomy" id="1216348"/>
    <lineage>
        <taxon>Eukaryota</taxon>
        <taxon>Fungi</taxon>
        <taxon>Dikarya</taxon>
        <taxon>Ascomycota</taxon>
        <taxon>Pezizomycotina</taxon>
        <taxon>Sordariomycetes</taxon>
        <taxon>Hypocreomycetidae</taxon>
        <taxon>Glomerellales</taxon>
        <taxon>Glomerellaceae</taxon>
        <taxon>Colletotrichum</taxon>
        <taxon>Colletotrichum graminicola species complex</taxon>
    </lineage>
</organism>
<evidence type="ECO:0000256" key="1">
    <source>
        <dbReference type="ARBA" id="ARBA00008764"/>
    </source>
</evidence>
<evidence type="ECO:0000256" key="2">
    <source>
        <dbReference type="ARBA" id="ARBA00022670"/>
    </source>
</evidence>
<feature type="chain" id="PRO_5041774033" description="Serine protease" evidence="6">
    <location>
        <begin position="22"/>
        <end position="317"/>
    </location>
</feature>
<dbReference type="InterPro" id="IPR043504">
    <property type="entry name" value="Peptidase_S1_PA_chymotrypsin"/>
</dbReference>